<name>A0A4R2PPV8_RHOSA</name>
<comment type="caution">
    <text evidence="2">The sequence shown here is derived from an EMBL/GenBank/DDBJ whole genome shotgun (WGS) entry which is preliminary data.</text>
</comment>
<organism evidence="2 3">
    <name type="scientific">Rhodothalassium salexigens DSM 2132</name>
    <dbReference type="NCBI Taxonomy" id="1188247"/>
    <lineage>
        <taxon>Bacteria</taxon>
        <taxon>Pseudomonadati</taxon>
        <taxon>Pseudomonadota</taxon>
        <taxon>Alphaproteobacteria</taxon>
        <taxon>Rhodothalassiales</taxon>
        <taxon>Rhodothalassiaceae</taxon>
        <taxon>Rhodothalassium</taxon>
    </lineage>
</organism>
<dbReference type="AlphaFoldDB" id="A0A4R2PPV8"/>
<accession>A0A4R2PPV8</accession>
<keyword evidence="3" id="KW-1185">Reference proteome</keyword>
<protein>
    <submittedName>
        <fullName evidence="2">Beta-propeller repeat-containing protein</fullName>
    </submittedName>
</protein>
<dbReference type="InParanoid" id="A0A4R2PPV8"/>
<reference evidence="2 3" key="1">
    <citation type="submission" date="2019-03" db="EMBL/GenBank/DDBJ databases">
        <title>Genomic Encyclopedia of Type Strains, Phase IV (KMG-IV): sequencing the most valuable type-strain genomes for metagenomic binning, comparative biology and taxonomic classification.</title>
        <authorList>
            <person name="Goeker M."/>
        </authorList>
    </citation>
    <scope>NUCLEOTIDE SEQUENCE [LARGE SCALE GENOMIC DNA]</scope>
    <source>
        <strain evidence="2 3">DSM 2132</strain>
    </source>
</reference>
<gene>
    <name evidence="2" type="ORF">EV659_103118</name>
</gene>
<dbReference type="Proteomes" id="UP000295399">
    <property type="component" value="Unassembled WGS sequence"/>
</dbReference>
<dbReference type="OrthoDB" id="7196243at2"/>
<dbReference type="SUPFAM" id="SSF101898">
    <property type="entry name" value="NHL repeat"/>
    <property type="match status" value="1"/>
</dbReference>
<dbReference type="InterPro" id="IPR010620">
    <property type="entry name" value="SBBP_repeat"/>
</dbReference>
<evidence type="ECO:0000256" key="1">
    <source>
        <dbReference type="SAM" id="MobiDB-lite"/>
    </source>
</evidence>
<dbReference type="RefSeq" id="WP_132707790.1">
    <property type="nucleotide sequence ID" value="NZ_JACIGF010000003.1"/>
</dbReference>
<dbReference type="EMBL" id="SLXO01000003">
    <property type="protein sequence ID" value="TCP36231.1"/>
    <property type="molecule type" value="Genomic_DNA"/>
</dbReference>
<evidence type="ECO:0000313" key="2">
    <source>
        <dbReference type="EMBL" id="TCP36231.1"/>
    </source>
</evidence>
<sequence length="993" mass="104493">MAILPPSSIATLFQPLSSGSNSGSLSLFGNRGNTFQGVSIGGSLLNQAANARIEQQVARLLDPDDFKLQQGPDIQRTPFDEPEDERGIRAQAREVLRKDSLIDFDNRIVADAANEPDAQATFVLYNALRDLEVLAEAASEKTATDDFRARLDERFQAGLEEVRRFINDNRSEQLFLQSGERGFSTKSETSVGRVSSFVDGAIIQTGAKGSPVPGIEGDEVFELDITGSDGFNTRVTVDLATISGDVTVDALKEALNAAITSVPKRDDLGNVVVDDDGNPEPRFISRFEVFENDDGDFGLEFRGSTFEDVRFVPPAGTEPGLVVAGSQGPLIGEGAQTGLLAEFSDLFGDLTAGEVSDFQSVDPFATETARAEANERAKEFDPLGLTDDDFVLPSIRDAQNAVVGAETTIRDMAVDSDGFVYVVGSAQGNLGQNLNVAEQDDLFLSKLDSSGKVIFSRSLGVSKDADGVALAIDSRDNVVVTGRTTDEATEGDVFSGTDTLVAKFDGEGGELFRRQFDSPADDEGLTVSVGANDEIFIGGLVRPNQIGSFTPTSDARLLRLDGDTGEITDEAVFGTTGDDRVVDTVRANDGSLLVLSEEDGRAVLSKRDAADLSTEVARLDLGVLGEGGAAGRLTVDPGDGSIYVTGTTANAGFTGGGATQANAPSGGQDGFLLRVADNGASLASDYLSFVGSSGTDSLNDVVVSGGKVFVTGTGKGSVEGAERSGSQDAFVARLDAATGAVEEVEQVGKTLTNFTGDALAFVPTGRSVIEKLGFAQGKIVQDQPRDIVSRAAVRDGDSFFIRAGNGPAKRITIESGDTLRDLARQINVAVFRGARAEQQPGSNALRIEALEGQSVQLLAGPEGRDALARLGLDPETLYGKDISLGLGDDDDDAGGSDLGGTFAFNLNQPLNLKDGAAAKFSLKQIESAVSTSQRAFRSLIPNPLKDLLEQRQNMSGTPSPAQQARIANLQSGLERLQSSQQQLAFGNPLSLLV</sequence>
<feature type="region of interest" description="Disordered" evidence="1">
    <location>
        <begin position="64"/>
        <end position="85"/>
    </location>
</feature>
<proteinExistence type="predicted"/>
<dbReference type="Pfam" id="PF06739">
    <property type="entry name" value="SBBP"/>
    <property type="match status" value="1"/>
</dbReference>
<dbReference type="PANTHER" id="PTHR35580:SF1">
    <property type="entry name" value="PHYTASE-LIKE DOMAIN-CONTAINING PROTEIN"/>
    <property type="match status" value="1"/>
</dbReference>
<dbReference type="PANTHER" id="PTHR35580">
    <property type="entry name" value="CELL SURFACE GLYCOPROTEIN (S-LAYER PROTEIN)-LIKE PROTEIN"/>
    <property type="match status" value="1"/>
</dbReference>
<evidence type="ECO:0000313" key="3">
    <source>
        <dbReference type="Proteomes" id="UP000295399"/>
    </source>
</evidence>
<dbReference type="InterPro" id="IPR052918">
    <property type="entry name" value="Motility_Chemotaxis_Reg"/>
</dbReference>